<feature type="transmembrane region" description="Helical" evidence="5">
    <location>
        <begin position="292"/>
        <end position="311"/>
    </location>
</feature>
<dbReference type="Proteomes" id="UP000007151">
    <property type="component" value="Unassembled WGS sequence"/>
</dbReference>
<dbReference type="Gene3D" id="1.20.1250.20">
    <property type="entry name" value="MFS general substrate transporter like domains"/>
    <property type="match status" value="1"/>
</dbReference>
<dbReference type="KEGG" id="dpl:KGM_204748"/>
<keyword evidence="8" id="KW-1185">Reference proteome</keyword>
<evidence type="ECO:0000313" key="7">
    <source>
        <dbReference type="EMBL" id="OWR47156.1"/>
    </source>
</evidence>
<dbReference type="Pfam" id="PF07690">
    <property type="entry name" value="MFS_1"/>
    <property type="match status" value="1"/>
</dbReference>
<evidence type="ECO:0000256" key="1">
    <source>
        <dbReference type="ARBA" id="ARBA00004141"/>
    </source>
</evidence>
<comment type="caution">
    <text evidence="7">The sequence shown here is derived from an EMBL/GenBank/DDBJ whole genome shotgun (WGS) entry which is preliminary data.</text>
</comment>
<dbReference type="InterPro" id="IPR020846">
    <property type="entry name" value="MFS_dom"/>
</dbReference>
<proteinExistence type="predicted"/>
<keyword evidence="3 5" id="KW-1133">Transmembrane helix</keyword>
<accession>A0A212F072</accession>
<dbReference type="EMBL" id="AGBW02011137">
    <property type="protein sequence ID" value="OWR47156.1"/>
    <property type="molecule type" value="Genomic_DNA"/>
</dbReference>
<comment type="subcellular location">
    <subcellularLocation>
        <location evidence="1">Membrane</location>
        <topology evidence="1">Multi-pass membrane protein</topology>
    </subcellularLocation>
</comment>
<feature type="transmembrane region" description="Helical" evidence="5">
    <location>
        <begin position="202"/>
        <end position="219"/>
    </location>
</feature>
<feature type="transmembrane region" description="Helical" evidence="5">
    <location>
        <begin position="172"/>
        <end position="193"/>
    </location>
</feature>
<keyword evidence="4 5" id="KW-0472">Membrane</keyword>
<name>A0A212F072_DANPL</name>
<dbReference type="PROSITE" id="PS50850">
    <property type="entry name" value="MFS"/>
    <property type="match status" value="1"/>
</dbReference>
<organism evidence="7 8">
    <name type="scientific">Danaus plexippus plexippus</name>
    <dbReference type="NCBI Taxonomy" id="278856"/>
    <lineage>
        <taxon>Eukaryota</taxon>
        <taxon>Metazoa</taxon>
        <taxon>Ecdysozoa</taxon>
        <taxon>Arthropoda</taxon>
        <taxon>Hexapoda</taxon>
        <taxon>Insecta</taxon>
        <taxon>Pterygota</taxon>
        <taxon>Neoptera</taxon>
        <taxon>Endopterygota</taxon>
        <taxon>Lepidoptera</taxon>
        <taxon>Glossata</taxon>
        <taxon>Ditrysia</taxon>
        <taxon>Papilionoidea</taxon>
        <taxon>Nymphalidae</taxon>
        <taxon>Danainae</taxon>
        <taxon>Danaini</taxon>
        <taxon>Danaina</taxon>
        <taxon>Danaus</taxon>
        <taxon>Danaus</taxon>
    </lineage>
</organism>
<reference evidence="7 8" key="1">
    <citation type="journal article" date="2011" name="Cell">
        <title>The monarch butterfly genome yields insights into long-distance migration.</title>
        <authorList>
            <person name="Zhan S."/>
            <person name="Merlin C."/>
            <person name="Boore J.L."/>
            <person name="Reppert S.M."/>
        </authorList>
    </citation>
    <scope>NUCLEOTIDE SEQUENCE [LARGE SCALE GENOMIC DNA]</scope>
    <source>
        <strain evidence="7">F-2</strain>
    </source>
</reference>
<evidence type="ECO:0000259" key="6">
    <source>
        <dbReference type="PROSITE" id="PS50850"/>
    </source>
</evidence>
<dbReference type="PANTHER" id="PTHR24064">
    <property type="entry name" value="SOLUTE CARRIER FAMILY 22 MEMBER"/>
    <property type="match status" value="1"/>
</dbReference>
<dbReference type="InParanoid" id="A0A212F072"/>
<feature type="transmembrane region" description="Helical" evidence="5">
    <location>
        <begin position="31"/>
        <end position="52"/>
    </location>
</feature>
<dbReference type="GO" id="GO:0016020">
    <property type="term" value="C:membrane"/>
    <property type="evidence" value="ECO:0007669"/>
    <property type="project" value="UniProtKB-SubCell"/>
</dbReference>
<evidence type="ECO:0000256" key="2">
    <source>
        <dbReference type="ARBA" id="ARBA00022692"/>
    </source>
</evidence>
<evidence type="ECO:0000256" key="5">
    <source>
        <dbReference type="SAM" id="Phobius"/>
    </source>
</evidence>
<dbReference type="InterPro" id="IPR011701">
    <property type="entry name" value="MFS"/>
</dbReference>
<feature type="transmembrane region" description="Helical" evidence="5">
    <location>
        <begin position="58"/>
        <end position="77"/>
    </location>
</feature>
<dbReference type="GO" id="GO:0022857">
    <property type="term" value="F:transmembrane transporter activity"/>
    <property type="evidence" value="ECO:0007669"/>
    <property type="project" value="InterPro"/>
</dbReference>
<evidence type="ECO:0000256" key="3">
    <source>
        <dbReference type="ARBA" id="ARBA00022989"/>
    </source>
</evidence>
<dbReference type="AlphaFoldDB" id="A0A212F072"/>
<feature type="transmembrane region" description="Helical" evidence="5">
    <location>
        <begin position="225"/>
        <end position="248"/>
    </location>
</feature>
<feature type="transmembrane region" description="Helical" evidence="5">
    <location>
        <begin position="141"/>
        <end position="160"/>
    </location>
</feature>
<dbReference type="InterPro" id="IPR036259">
    <property type="entry name" value="MFS_trans_sf"/>
</dbReference>
<protein>
    <submittedName>
        <fullName evidence="7">Organic cation transporter</fullName>
    </submittedName>
</protein>
<gene>
    <name evidence="7" type="ORF">KGM_204748</name>
</gene>
<evidence type="ECO:0000256" key="4">
    <source>
        <dbReference type="ARBA" id="ARBA00023136"/>
    </source>
</evidence>
<dbReference type="STRING" id="278856.A0A212F072"/>
<keyword evidence="2 5" id="KW-0812">Transmembrane</keyword>
<sequence>MEFLEGALGDSFSPFYILALELVSPKKRIPFYMYCSFGYCIGGIVVALIAWVTPNWRWFLRAIYLPSFLFIFYSLLLDESPRWLYTKGRRDKAEKILENASKKNKIELDKQVLDKLSCKVSPNVTFSELLKSTFKSKLLRCRLLVCLVWWITSALVNYGLLINSVSLQGNKYIIFGVMYLIDIPGILIFSYICKKFKRKRPLMISFLAGGVFSILQPFVQTNFPWVSLIFYMTAKMMSMLYFNLTYLYTLELFPTYTRNSMHALCSSFGRLGSTLAPQTPLLAMYWKGLPSLIFGLAAVIAALVTCFVPDVSNESLPDTVEQAEGMGTTKKTYIQG</sequence>
<dbReference type="SUPFAM" id="SSF103473">
    <property type="entry name" value="MFS general substrate transporter"/>
    <property type="match status" value="1"/>
</dbReference>
<evidence type="ECO:0000313" key="8">
    <source>
        <dbReference type="Proteomes" id="UP000007151"/>
    </source>
</evidence>
<feature type="domain" description="Major facilitator superfamily (MFS) profile" evidence="6">
    <location>
        <begin position="1"/>
        <end position="313"/>
    </location>
</feature>